<name>A0ABR1TTW5_9PEZI</name>
<dbReference type="GeneID" id="92096301"/>
<evidence type="ECO:0000256" key="1">
    <source>
        <dbReference type="SAM" id="Coils"/>
    </source>
</evidence>
<dbReference type="RefSeq" id="XP_066712348.1">
    <property type="nucleotide sequence ID" value="XM_066863238.1"/>
</dbReference>
<protein>
    <submittedName>
        <fullName evidence="2">Uncharacterized protein</fullName>
    </submittedName>
</protein>
<keyword evidence="3" id="KW-1185">Reference proteome</keyword>
<dbReference type="Proteomes" id="UP001480595">
    <property type="component" value="Unassembled WGS sequence"/>
</dbReference>
<gene>
    <name evidence="2" type="ORF">PG994_011829</name>
</gene>
<reference evidence="2 3" key="1">
    <citation type="submission" date="2023-01" db="EMBL/GenBank/DDBJ databases">
        <title>Analysis of 21 Apiospora genomes using comparative genomics revels a genus with tremendous synthesis potential of carbohydrate active enzymes and secondary metabolites.</title>
        <authorList>
            <person name="Sorensen T."/>
        </authorList>
    </citation>
    <scope>NUCLEOTIDE SEQUENCE [LARGE SCALE GENOMIC DNA]</scope>
    <source>
        <strain evidence="2 3">CBS 135458</strain>
    </source>
</reference>
<proteinExistence type="predicted"/>
<sequence>MPPSPVTILKAWGLAIKQERIARIDKLSNPAFPPSPRPSSHTIVLATIRQQRQWRIVVNTSSAAGLPTAFRGRYTTVPQKRNRPSTDVDGKIEAFKQIQPSQQEVAGQQSLPNELQKTQLPPHLQQAISANQARTIQQLREEIRELKKDNTVQVKDDEINQLAGKLGELGKRNQRQALQIQQLEDTIKRQAGHIEQSDSRNQQLLRDRTNLQSSNEGLRSLFNQEVLGRLGETLASVIPRQSGR</sequence>
<evidence type="ECO:0000313" key="2">
    <source>
        <dbReference type="EMBL" id="KAK8050099.1"/>
    </source>
</evidence>
<organism evidence="2 3">
    <name type="scientific">Apiospora phragmitis</name>
    <dbReference type="NCBI Taxonomy" id="2905665"/>
    <lineage>
        <taxon>Eukaryota</taxon>
        <taxon>Fungi</taxon>
        <taxon>Dikarya</taxon>
        <taxon>Ascomycota</taxon>
        <taxon>Pezizomycotina</taxon>
        <taxon>Sordariomycetes</taxon>
        <taxon>Xylariomycetidae</taxon>
        <taxon>Amphisphaeriales</taxon>
        <taxon>Apiosporaceae</taxon>
        <taxon>Apiospora</taxon>
    </lineage>
</organism>
<feature type="coiled-coil region" evidence="1">
    <location>
        <begin position="129"/>
        <end position="186"/>
    </location>
</feature>
<dbReference type="EMBL" id="JAQQWL010000011">
    <property type="protein sequence ID" value="KAK8050099.1"/>
    <property type="molecule type" value="Genomic_DNA"/>
</dbReference>
<comment type="caution">
    <text evidence="2">The sequence shown here is derived from an EMBL/GenBank/DDBJ whole genome shotgun (WGS) entry which is preliminary data.</text>
</comment>
<evidence type="ECO:0000313" key="3">
    <source>
        <dbReference type="Proteomes" id="UP001480595"/>
    </source>
</evidence>
<accession>A0ABR1TTW5</accession>
<keyword evidence="1" id="KW-0175">Coiled coil</keyword>